<feature type="compositionally biased region" description="Polar residues" evidence="1">
    <location>
        <begin position="192"/>
        <end position="209"/>
    </location>
</feature>
<feature type="compositionally biased region" description="Basic and acidic residues" evidence="1">
    <location>
        <begin position="502"/>
        <end position="511"/>
    </location>
</feature>
<dbReference type="EMBL" id="BAAAEM010000002">
    <property type="protein sequence ID" value="GAA0466942.1"/>
    <property type="molecule type" value="Genomic_DNA"/>
</dbReference>
<dbReference type="Proteomes" id="UP001500713">
    <property type="component" value="Unassembled WGS sequence"/>
</dbReference>
<feature type="domain" description="Flagellar hook-length control protein-like C-terminal" evidence="2">
    <location>
        <begin position="422"/>
        <end position="485"/>
    </location>
</feature>
<feature type="region of interest" description="Disordered" evidence="1">
    <location>
        <begin position="183"/>
        <end position="209"/>
    </location>
</feature>
<feature type="compositionally biased region" description="Polar residues" evidence="1">
    <location>
        <begin position="488"/>
        <end position="501"/>
    </location>
</feature>
<evidence type="ECO:0000313" key="4">
    <source>
        <dbReference type="Proteomes" id="UP001500713"/>
    </source>
</evidence>
<proteinExistence type="predicted"/>
<dbReference type="InterPro" id="IPR021136">
    <property type="entry name" value="Flagellar_hook_control-like_C"/>
</dbReference>
<feature type="region of interest" description="Disordered" evidence="1">
    <location>
        <begin position="488"/>
        <end position="539"/>
    </location>
</feature>
<name>A0ABN1A410_9SPHN</name>
<keyword evidence="4" id="KW-1185">Reference proteome</keyword>
<dbReference type="RefSeq" id="WP_229953998.1">
    <property type="nucleotide sequence ID" value="NZ_BAAAEM010000002.1"/>
</dbReference>
<gene>
    <name evidence="3" type="ORF">GCM10009096_04560</name>
</gene>
<evidence type="ECO:0000313" key="3">
    <source>
        <dbReference type="EMBL" id="GAA0466942.1"/>
    </source>
</evidence>
<sequence length="539" mass="57331">MIGKIMSEAAHSIIGMLSAKPVSMETKTANLEFSSLLLPGEDPVRSAPDGADAETAEDKSDEQFLEQLVGGDDLPVLRANEREFFKTAATNFAADQSEGDSNLPTDPLTSMPSTAEIGRFHSVTLSKTDMFANIGPVEASIDVAETALENPKQKSADAANIASIPLTFVDGVLADRDVSKTVDGHKAPASAEKQSPLTPNSTVAGNLNPSSVENQATVESKASAALKPLVEGKPLADSNAVSDNSAKIDLARSSTNATSGPHSDINLPKQNSVETIATKSVLDSGVPNQSKTIGLSKKIQSGTAPDQTITEVLDLPTASKAKVEDVISRQISKSQADDMALTNDKPIKLETKPSFAEMDSRPAASHLERSIELSAPVQSPSVSGATNGMQKVVNFDWNAPLFAERFASELSDLTATGDLKKFEINPRNMGRLEVSFAARGGAEILQIEAESEAAREVIMQHSQAIQDMLKAQGRSDVTLRVDVRDNMLASSGNDSMNFAQQDRSDTQEERSNPTQHYGQTAPLEGPVDPQMPTDNSRYA</sequence>
<feature type="region of interest" description="Disordered" evidence="1">
    <location>
        <begin position="39"/>
        <end position="61"/>
    </location>
</feature>
<protein>
    <recommendedName>
        <fullName evidence="2">Flagellar hook-length control protein-like C-terminal domain-containing protein</fullName>
    </recommendedName>
</protein>
<dbReference type="InterPro" id="IPR038610">
    <property type="entry name" value="FliK-like_C_sf"/>
</dbReference>
<evidence type="ECO:0000256" key="1">
    <source>
        <dbReference type="SAM" id="MobiDB-lite"/>
    </source>
</evidence>
<reference evidence="3 4" key="1">
    <citation type="journal article" date="2019" name="Int. J. Syst. Evol. Microbiol.">
        <title>The Global Catalogue of Microorganisms (GCM) 10K type strain sequencing project: providing services to taxonomists for standard genome sequencing and annotation.</title>
        <authorList>
            <consortium name="The Broad Institute Genomics Platform"/>
            <consortium name="The Broad Institute Genome Sequencing Center for Infectious Disease"/>
            <person name="Wu L."/>
            <person name="Ma J."/>
        </authorList>
    </citation>
    <scope>NUCLEOTIDE SEQUENCE [LARGE SCALE GENOMIC DNA]</scope>
    <source>
        <strain evidence="3 4">JCM 14162</strain>
    </source>
</reference>
<accession>A0ABN1A410</accession>
<dbReference type="Pfam" id="PF02120">
    <property type="entry name" value="Flg_hook"/>
    <property type="match status" value="1"/>
</dbReference>
<evidence type="ECO:0000259" key="2">
    <source>
        <dbReference type="Pfam" id="PF02120"/>
    </source>
</evidence>
<comment type="caution">
    <text evidence="3">The sequence shown here is derived from an EMBL/GenBank/DDBJ whole genome shotgun (WGS) entry which is preliminary data.</text>
</comment>
<dbReference type="Gene3D" id="3.30.750.140">
    <property type="match status" value="1"/>
</dbReference>
<organism evidence="3 4">
    <name type="scientific">Parasphingorhabdus litoris</name>
    <dbReference type="NCBI Taxonomy" id="394733"/>
    <lineage>
        <taxon>Bacteria</taxon>
        <taxon>Pseudomonadati</taxon>
        <taxon>Pseudomonadota</taxon>
        <taxon>Alphaproteobacteria</taxon>
        <taxon>Sphingomonadales</taxon>
        <taxon>Sphingomonadaceae</taxon>
        <taxon>Parasphingorhabdus</taxon>
    </lineage>
</organism>